<proteinExistence type="predicted"/>
<keyword evidence="1" id="KW-0472">Membrane</keyword>
<dbReference type="RefSeq" id="WP_395437522.1">
    <property type="nucleotide sequence ID" value="NZ_JBAWKC010000001.1"/>
</dbReference>
<dbReference type="InterPro" id="IPR045749">
    <property type="entry name" value="DUF6090"/>
</dbReference>
<keyword evidence="1" id="KW-0812">Transmembrane</keyword>
<gene>
    <name evidence="2" type="ORF">V8G56_06030</name>
</gene>
<dbReference type="Proteomes" id="UP001610104">
    <property type="component" value="Unassembled WGS sequence"/>
</dbReference>
<accession>A0ABW7MN93</accession>
<keyword evidence="1" id="KW-1133">Transmembrane helix</keyword>
<sequence>MIKFFRHIRQTLVMENKTSKYFKYAIGEIVLVVIGILIALQINNWNEYKKTDLKIKNSLEALRSDLIQDTLLIIERQPFIIEQYQLNESLRARVAKPYATLDTLIQIMHHQFNPNWSAQIIYNTNAYNSLNQTGLIENLSDSLKTNIKNFYNKKFSLYGRVEQTTNDYREKITSYVNTYTFGSTPIHDQGKLIDSLVWKNINPGHLAATFQGISNFKRILFTETREEMDFSLTNSKKLLQQINNYLKEK</sequence>
<dbReference type="EMBL" id="JBAWKC010000001">
    <property type="protein sequence ID" value="MFH6768286.1"/>
    <property type="molecule type" value="Genomic_DNA"/>
</dbReference>
<protein>
    <submittedName>
        <fullName evidence="2">DUF6090 family protein</fullName>
    </submittedName>
</protein>
<evidence type="ECO:0000313" key="3">
    <source>
        <dbReference type="Proteomes" id="UP001610104"/>
    </source>
</evidence>
<comment type="caution">
    <text evidence="2">The sequence shown here is derived from an EMBL/GenBank/DDBJ whole genome shotgun (WGS) entry which is preliminary data.</text>
</comment>
<evidence type="ECO:0000313" key="2">
    <source>
        <dbReference type="EMBL" id="MFH6768286.1"/>
    </source>
</evidence>
<evidence type="ECO:0000256" key="1">
    <source>
        <dbReference type="SAM" id="Phobius"/>
    </source>
</evidence>
<dbReference type="Pfam" id="PF19578">
    <property type="entry name" value="DUF6090"/>
    <property type="match status" value="1"/>
</dbReference>
<keyword evidence="3" id="KW-1185">Reference proteome</keyword>
<reference evidence="2 3" key="1">
    <citation type="submission" date="2024-02" db="EMBL/GenBank/DDBJ databases">
        <title>A Gaetbulibacter species isolated from tidal flats and genomic insights of their niches.</title>
        <authorList>
            <person name="Ye Y."/>
        </authorList>
    </citation>
    <scope>NUCLEOTIDE SEQUENCE [LARGE SCALE GENOMIC DNA]</scope>
    <source>
        <strain evidence="2 3">KEM-8</strain>
    </source>
</reference>
<feature type="transmembrane region" description="Helical" evidence="1">
    <location>
        <begin position="21"/>
        <end position="42"/>
    </location>
</feature>
<name>A0ABW7MN93_9FLAO</name>
<organism evidence="2 3">
    <name type="scientific">Gaetbulibacter aquiaggeris</name>
    <dbReference type="NCBI Taxonomy" id="1735373"/>
    <lineage>
        <taxon>Bacteria</taxon>
        <taxon>Pseudomonadati</taxon>
        <taxon>Bacteroidota</taxon>
        <taxon>Flavobacteriia</taxon>
        <taxon>Flavobacteriales</taxon>
        <taxon>Flavobacteriaceae</taxon>
        <taxon>Gaetbulibacter</taxon>
    </lineage>
</organism>